<dbReference type="EMBL" id="GG662749">
    <property type="protein sequence ID" value="EWS75207.1"/>
    <property type="molecule type" value="Genomic_DNA"/>
</dbReference>
<name>W7XCL6_TETTS</name>
<proteinExistence type="predicted"/>
<dbReference type="AlphaFoldDB" id="W7XCL6"/>
<accession>W7XCL6</accession>
<dbReference type="KEGG" id="tet:TTHERM_000090289"/>
<dbReference type="RefSeq" id="XP_012652198.1">
    <property type="nucleotide sequence ID" value="XM_012796744.1"/>
</dbReference>
<keyword evidence="2" id="KW-1185">Reference proteome</keyword>
<evidence type="ECO:0000313" key="1">
    <source>
        <dbReference type="EMBL" id="EWS75207.1"/>
    </source>
</evidence>
<dbReference type="GeneID" id="24437220"/>
<sequence>MHLEILKIDYKINFLIKTLEIKIVILQLLVLKQSGLISQLNQITVSRTPSCCFKNPQKTIWNRKQNSLSPLGQIVGNRNFLSQIFFFILFLAKL</sequence>
<protein>
    <submittedName>
        <fullName evidence="1">Uncharacterized protein</fullName>
    </submittedName>
</protein>
<dbReference type="Proteomes" id="UP000009168">
    <property type="component" value="Unassembled WGS sequence"/>
</dbReference>
<reference evidence="2" key="1">
    <citation type="journal article" date="2006" name="PLoS Biol.">
        <title>Macronuclear genome sequence of the ciliate Tetrahymena thermophila, a model eukaryote.</title>
        <authorList>
            <person name="Eisen J.A."/>
            <person name="Coyne R.S."/>
            <person name="Wu M."/>
            <person name="Wu D."/>
            <person name="Thiagarajan M."/>
            <person name="Wortman J.R."/>
            <person name="Badger J.H."/>
            <person name="Ren Q."/>
            <person name="Amedeo P."/>
            <person name="Jones K.M."/>
            <person name="Tallon L.J."/>
            <person name="Delcher A.L."/>
            <person name="Salzberg S.L."/>
            <person name="Silva J.C."/>
            <person name="Haas B.J."/>
            <person name="Majoros W.H."/>
            <person name="Farzad M."/>
            <person name="Carlton J.M."/>
            <person name="Smith R.K. Jr."/>
            <person name="Garg J."/>
            <person name="Pearlman R.E."/>
            <person name="Karrer K.M."/>
            <person name="Sun L."/>
            <person name="Manning G."/>
            <person name="Elde N.C."/>
            <person name="Turkewitz A.P."/>
            <person name="Asai D.J."/>
            <person name="Wilkes D.E."/>
            <person name="Wang Y."/>
            <person name="Cai H."/>
            <person name="Collins K."/>
            <person name="Stewart B.A."/>
            <person name="Lee S.R."/>
            <person name="Wilamowska K."/>
            <person name="Weinberg Z."/>
            <person name="Ruzzo W.L."/>
            <person name="Wloga D."/>
            <person name="Gaertig J."/>
            <person name="Frankel J."/>
            <person name="Tsao C.-C."/>
            <person name="Gorovsky M.A."/>
            <person name="Keeling P.J."/>
            <person name="Waller R.F."/>
            <person name="Patron N.J."/>
            <person name="Cherry J.M."/>
            <person name="Stover N.A."/>
            <person name="Krieger C.J."/>
            <person name="del Toro C."/>
            <person name="Ryder H.F."/>
            <person name="Williamson S.C."/>
            <person name="Barbeau R.A."/>
            <person name="Hamilton E.P."/>
            <person name="Orias E."/>
        </authorList>
    </citation>
    <scope>NUCLEOTIDE SEQUENCE [LARGE SCALE GENOMIC DNA]</scope>
    <source>
        <strain evidence="2">SB210</strain>
    </source>
</reference>
<evidence type="ECO:0000313" key="2">
    <source>
        <dbReference type="Proteomes" id="UP000009168"/>
    </source>
</evidence>
<organism evidence="1 2">
    <name type="scientific">Tetrahymena thermophila (strain SB210)</name>
    <dbReference type="NCBI Taxonomy" id="312017"/>
    <lineage>
        <taxon>Eukaryota</taxon>
        <taxon>Sar</taxon>
        <taxon>Alveolata</taxon>
        <taxon>Ciliophora</taxon>
        <taxon>Intramacronucleata</taxon>
        <taxon>Oligohymenophorea</taxon>
        <taxon>Hymenostomatida</taxon>
        <taxon>Tetrahymenina</taxon>
        <taxon>Tetrahymenidae</taxon>
        <taxon>Tetrahymena</taxon>
    </lineage>
</organism>
<gene>
    <name evidence="1" type="ORF">TTHERM_000090289</name>
</gene>
<dbReference type="InParanoid" id="W7XCL6"/>